<feature type="transmembrane region" description="Helical" evidence="1">
    <location>
        <begin position="12"/>
        <end position="30"/>
    </location>
</feature>
<organism evidence="2">
    <name type="scientific">African swine fever virus</name>
    <name type="common">ASFV</name>
    <dbReference type="NCBI Taxonomy" id="10497"/>
    <lineage>
        <taxon>Viruses</taxon>
        <taxon>Varidnaviria</taxon>
        <taxon>Bamfordvirae</taxon>
        <taxon>Nucleocytoviricota</taxon>
        <taxon>Pokkesviricetes</taxon>
        <taxon>Asfuvirales</taxon>
        <taxon>Asfarviridae</taxon>
        <taxon>Asfivirus</taxon>
        <taxon>Asfivirus haemorrhagiae</taxon>
    </lineage>
</organism>
<dbReference type="EMBL" id="MN270973">
    <property type="protein sequence ID" value="QIM07604.1"/>
    <property type="molecule type" value="Genomic_DNA"/>
</dbReference>
<dbReference type="Proteomes" id="UP000594565">
    <property type="component" value="Segment"/>
</dbReference>
<accession>A0A3G1EUT1</accession>
<dbReference type="EMBL" id="MN270974">
    <property type="protein sequence ID" value="QIM07837.1"/>
    <property type="molecule type" value="Genomic_DNA"/>
</dbReference>
<evidence type="ECO:0000313" key="2">
    <source>
        <dbReference type="EMBL" id="AOO54330.1"/>
    </source>
</evidence>
<dbReference type="Proteomes" id="UP000501990">
    <property type="component" value="Segment"/>
</dbReference>
<evidence type="ECO:0000313" key="17">
    <source>
        <dbReference type="Proteomes" id="UP000500690"/>
    </source>
</evidence>
<evidence type="ECO:0000256" key="1">
    <source>
        <dbReference type="SAM" id="Phobius"/>
    </source>
</evidence>
<evidence type="ECO:0000313" key="11">
    <source>
        <dbReference type="EMBL" id="QIM08538.1"/>
    </source>
</evidence>
<organismHost>
    <name type="scientific">Phacochoerus africanus</name>
    <name type="common">Warthog</name>
    <dbReference type="NCBI Taxonomy" id="41426"/>
</organismHost>
<dbReference type="Proteomes" id="UP000594644">
    <property type="component" value="Segment"/>
</dbReference>
<evidence type="ECO:0000313" key="16">
    <source>
        <dbReference type="EMBL" id="QPL11936.1"/>
    </source>
</evidence>
<name>A0A3G1EUT1_ASF</name>
<protein>
    <submittedName>
        <fullName evidence="2">Uncharacterized protein</fullName>
    </submittedName>
</protein>
<dbReference type="EMBL" id="MT932579">
    <property type="protein sequence ID" value="QPL11936.1"/>
    <property type="molecule type" value="Genomic_DNA"/>
</dbReference>
<dbReference type="EMBL" id="MN270979">
    <property type="protein sequence ID" value="QIM09004.1"/>
    <property type="molecule type" value="Genomic_DNA"/>
</dbReference>
<dbReference type="EMBL" id="MT932578">
    <property type="protein sequence ID" value="QPL11719.1"/>
    <property type="molecule type" value="Genomic_DNA"/>
</dbReference>
<dbReference type="Proteomes" id="UP000501465">
    <property type="component" value="Segment"/>
</dbReference>
<evidence type="ECO:0000313" key="4">
    <source>
        <dbReference type="EMBL" id="QIM06901.1"/>
    </source>
</evidence>
<dbReference type="KEGG" id="vg:41902050"/>
<dbReference type="Proteomes" id="UP000266411">
    <property type="component" value="Segment"/>
</dbReference>
<evidence type="ECO:0000313" key="13">
    <source>
        <dbReference type="EMBL" id="QIM09004.1"/>
    </source>
</evidence>
<evidence type="ECO:0000313" key="7">
    <source>
        <dbReference type="EMBL" id="QIM07604.1"/>
    </source>
</evidence>
<dbReference type="Proteomes" id="UP000502885">
    <property type="component" value="Segment"/>
</dbReference>
<dbReference type="EMBL" id="KX354450">
    <property type="protein sequence ID" value="AOO54330.1"/>
    <property type="molecule type" value="Genomic_DNA"/>
</dbReference>
<evidence type="ECO:0000313" key="10">
    <source>
        <dbReference type="EMBL" id="QIM08305.1"/>
    </source>
</evidence>
<dbReference type="Proteomes" id="UP000501235">
    <property type="component" value="Segment"/>
</dbReference>
<organismHost>
    <name type="scientific">Ornithodoros moubata</name>
    <name type="common">Soft tick</name>
    <name type="synonym">Argasid tick</name>
    <dbReference type="NCBI Taxonomy" id="6938"/>
</organismHost>
<evidence type="ECO:0000313" key="6">
    <source>
        <dbReference type="EMBL" id="QIM07371.1"/>
    </source>
</evidence>
<dbReference type="EMBL" id="MN270972">
    <property type="protein sequence ID" value="QIM07371.1"/>
    <property type="molecule type" value="Genomic_DNA"/>
</dbReference>
<keyword evidence="1" id="KW-1133">Transmembrane helix</keyword>
<dbReference type="EMBL" id="MN270975">
    <property type="protein sequence ID" value="QIM08072.1"/>
    <property type="molecule type" value="Genomic_DNA"/>
</dbReference>
<dbReference type="Proteomes" id="UP000503066">
    <property type="component" value="Genome"/>
</dbReference>
<dbReference type="EMBL" id="MN270980">
    <property type="protein sequence ID" value="QIM09237.1"/>
    <property type="molecule type" value="Genomic_DNA"/>
</dbReference>
<organismHost>
    <name type="scientific">Potamochoerus larvatus</name>
    <name type="common">Bushpig</name>
    <dbReference type="NCBI Taxonomy" id="273792"/>
</organismHost>
<dbReference type="EMBL" id="MN270969">
    <property type="protein sequence ID" value="QIM06666.1"/>
    <property type="molecule type" value="Genomic_DNA"/>
</dbReference>
<evidence type="ECO:0000313" key="3">
    <source>
        <dbReference type="EMBL" id="QIM06666.1"/>
    </source>
</evidence>
<reference evidence="17 18" key="2">
    <citation type="journal article" date="2020" name="Transbound. Emerg. Dis.">
        <title>The evolution of African swine fever virus in Sardinia (1978 to 2014) as revealed by whole genome sequencing and comparative analysis.</title>
        <authorList>
            <person name="Torresi C."/>
            <person name="Fiori M."/>
            <person name="Bertolotti L."/>
            <person name="Floris M."/>
            <person name="Colitti B."/>
            <person name="Giammarioli M."/>
            <person name="Dei Giudici S."/>
            <person name="Oggiano A."/>
            <person name="Malmberg M."/>
            <person name="De Mia G.M."/>
            <person name="Belak S."/>
            <person name="Granberg F."/>
        </authorList>
    </citation>
    <scope>NUCLEOTIDE SEQUENCE [LARGE SCALE GENOMIC DNA]</scope>
    <source>
        <strain evidence="5">139/Nu/1981</strain>
        <strain evidence="6">140/Or/1985</strain>
        <strain evidence="8">141/Nu/1990</strain>
        <strain evidence="9">142/Nu/1995</strain>
        <strain evidence="14">22653/Ca/2014</strain>
        <strain evidence="11">26/Ss/2004</strain>
        <strain evidence="3">56/Ca/1978</strain>
        <strain evidence="4">57/Ca/1979</strain>
        <strain evidence="10">60/Nu/1997</strain>
        <strain evidence="12">72407/Ss/2005</strain>
        <strain evidence="7">85/Ca/1985</strain>
        <strain evidence="13">97/Ot/2012</strain>
    </source>
</reference>
<dbReference type="RefSeq" id="YP_009703242.1">
    <property type="nucleotide sequence ID" value="NC_044955.1"/>
</dbReference>
<organismHost>
    <name type="scientific">Ornithodoros</name>
    <name type="common">relapsing fever ticks</name>
    <dbReference type="NCBI Taxonomy" id="6937"/>
</organismHost>
<organismHost>
    <name type="scientific">Sus scrofa</name>
    <name type="common">Pig</name>
    <dbReference type="NCBI Taxonomy" id="9823"/>
</organismHost>
<evidence type="ECO:0000313" key="15">
    <source>
        <dbReference type="EMBL" id="QPL11719.1"/>
    </source>
</evidence>
<evidence type="ECO:0000313" key="5">
    <source>
        <dbReference type="EMBL" id="QIM07136.1"/>
    </source>
</evidence>
<dbReference type="EMBL" id="MN270978">
    <property type="protein sequence ID" value="QIM08771.1"/>
    <property type="molecule type" value="Genomic_DNA"/>
</dbReference>
<dbReference type="Proteomes" id="UP000500898">
    <property type="component" value="Segment"/>
</dbReference>
<reference evidence="2" key="1">
    <citation type="journal article" date="2016" name="Genome Announc.">
        <title>Complete genome sequence of an African swine fever virus isolate from Sardinia, Italy.</title>
        <authorList>
            <person name="Granberg F."/>
            <person name="Torresi C."/>
            <person name="Oggiano A."/>
            <person name="Malmberg M."/>
            <person name="Iscaro C."/>
            <person name="De Mia G.M."/>
            <person name="Sandor B."/>
        </authorList>
    </citation>
    <scope>NUCLEOTIDE SEQUENCE [LARGE SCALE GENOMIC DNA]</scope>
    <source>
        <strain evidence="2">47/Ss/2008</strain>
    </source>
</reference>
<evidence type="ECO:0000313" key="9">
    <source>
        <dbReference type="EMBL" id="QIM08072.1"/>
    </source>
</evidence>
<evidence type="ECO:0000313" key="14">
    <source>
        <dbReference type="EMBL" id="QIM09237.1"/>
    </source>
</evidence>
<dbReference type="Proteomes" id="UP000502933">
    <property type="component" value="Segment"/>
</dbReference>
<dbReference type="EMBL" id="MN270971">
    <property type="protein sequence ID" value="QIM07136.1"/>
    <property type="molecule type" value="Genomic_DNA"/>
</dbReference>
<reference evidence="15" key="3">
    <citation type="journal article" date="2020" name="Vaccines (Basel)">
        <title>African Swine Fever Circulation among Free-Ranging Pigs in Sardinia: Data from the Eradication Program.</title>
        <authorList>
            <person name="Franzoni G."/>
            <person name="Dei Giudici S."/>
            <person name="Loi F."/>
            <person name="Sanna D."/>
            <person name="Floris M."/>
            <person name="Fiori M."/>
            <person name="Sanna M.L."/>
            <person name="Madrau P."/>
            <person name="Scarpa F."/>
            <person name="Zinellu S."/>
            <person name="Giammarioli M."/>
            <person name="Cappai S."/>
            <person name="De Mia G.M."/>
            <person name="Laddomada A."/>
            <person name="Rolesu S."/>
            <person name="Oggiano A."/>
        </authorList>
    </citation>
    <scope>NUCLEOTIDE SEQUENCE [LARGE SCALE GENOMIC DNA]</scope>
    <source>
        <strain evidence="15">103917/18</strain>
        <strain evidence="16">55234/18</strain>
    </source>
</reference>
<evidence type="ECO:0000313" key="12">
    <source>
        <dbReference type="EMBL" id="QIM08771.1"/>
    </source>
</evidence>
<gene>
    <name evidence="2" type="primary">URF4</name>
    <name evidence="3" type="synonym">URF004</name>
    <name evidence="2" type="ORF">AFSV47Ss_0025</name>
</gene>
<dbReference type="Proteomes" id="UP000501487">
    <property type="component" value="Segment"/>
</dbReference>
<dbReference type="GeneID" id="41902050"/>
<dbReference type="Proteomes" id="UP000503294">
    <property type="component" value="Segment"/>
</dbReference>
<keyword evidence="1" id="KW-0812">Transmembrane</keyword>
<evidence type="ECO:0000313" key="18">
    <source>
        <dbReference type="Proteomes" id="UP000500898"/>
    </source>
</evidence>
<dbReference type="EMBL" id="MN270970">
    <property type="protein sequence ID" value="QIM06901.1"/>
    <property type="molecule type" value="Genomic_DNA"/>
</dbReference>
<sequence>MRKKNNFPDVMYIEYILVLSICFIYIYYIYGAKNAHKSSPHSPAIVLHSCIPCLIFLGSRPYKR</sequence>
<dbReference type="EMBL" id="MN270977">
    <property type="protein sequence ID" value="QIM08538.1"/>
    <property type="molecule type" value="Genomic_DNA"/>
</dbReference>
<dbReference type="Proteomes" id="UP000500690">
    <property type="component" value="Segment"/>
</dbReference>
<dbReference type="EMBL" id="MN270976">
    <property type="protein sequence ID" value="QIM08305.1"/>
    <property type="molecule type" value="Genomic_DNA"/>
</dbReference>
<keyword evidence="1" id="KW-0472">Membrane</keyword>
<proteinExistence type="predicted"/>
<evidence type="ECO:0000313" key="8">
    <source>
        <dbReference type="EMBL" id="QIM07837.1"/>
    </source>
</evidence>
<dbReference type="Proteomes" id="UP000502695">
    <property type="component" value="Segment"/>
</dbReference>
<organismHost>
    <name type="scientific">Phacochoerus aethiopicus</name>
    <name type="common">Warthog</name>
    <dbReference type="NCBI Taxonomy" id="85517"/>
</organismHost>
<dbReference type="Proteomes" id="UP000501683">
    <property type="component" value="Segment"/>
</dbReference>